<evidence type="ECO:0000313" key="2">
    <source>
        <dbReference type="EMBL" id="TXL70107.1"/>
    </source>
</evidence>
<dbReference type="EMBL" id="VDUZ01000065">
    <property type="protein sequence ID" value="TXL70107.1"/>
    <property type="molecule type" value="Genomic_DNA"/>
</dbReference>
<feature type="region of interest" description="Disordered" evidence="1">
    <location>
        <begin position="43"/>
        <end position="63"/>
    </location>
</feature>
<dbReference type="AlphaFoldDB" id="A0A5C8P8N2"/>
<name>A0A5C8P8N2_9HYPH</name>
<organism evidence="2 3">
    <name type="scientific">Vineibacter terrae</name>
    <dbReference type="NCBI Taxonomy" id="2586908"/>
    <lineage>
        <taxon>Bacteria</taxon>
        <taxon>Pseudomonadati</taxon>
        <taxon>Pseudomonadota</taxon>
        <taxon>Alphaproteobacteria</taxon>
        <taxon>Hyphomicrobiales</taxon>
        <taxon>Vineibacter</taxon>
    </lineage>
</organism>
<comment type="caution">
    <text evidence="2">The sequence shown here is derived from an EMBL/GenBank/DDBJ whole genome shotgun (WGS) entry which is preliminary data.</text>
</comment>
<reference evidence="2 3" key="1">
    <citation type="submission" date="2019-06" db="EMBL/GenBank/DDBJ databases">
        <title>New taxonomy in bacterial strain CC-CFT640, isolated from vineyard.</title>
        <authorList>
            <person name="Lin S.-Y."/>
            <person name="Tsai C.-F."/>
            <person name="Young C.-C."/>
        </authorList>
    </citation>
    <scope>NUCLEOTIDE SEQUENCE [LARGE SCALE GENOMIC DNA]</scope>
    <source>
        <strain evidence="2 3">CC-CFT640</strain>
    </source>
</reference>
<dbReference type="Proteomes" id="UP000321638">
    <property type="component" value="Unassembled WGS sequence"/>
</dbReference>
<keyword evidence="3" id="KW-1185">Reference proteome</keyword>
<protein>
    <submittedName>
        <fullName evidence="2">Uncharacterized protein</fullName>
    </submittedName>
</protein>
<evidence type="ECO:0000313" key="3">
    <source>
        <dbReference type="Proteomes" id="UP000321638"/>
    </source>
</evidence>
<evidence type="ECO:0000256" key="1">
    <source>
        <dbReference type="SAM" id="MobiDB-lite"/>
    </source>
</evidence>
<dbReference type="RefSeq" id="WP_147851831.1">
    <property type="nucleotide sequence ID" value="NZ_VDUZ01000065.1"/>
</dbReference>
<sequence length="63" mass="6286">MFVTVLKPWTLHGKAIAVGSVVDIDKATADNLAGTVRPATDAEVEAATGGGAPQPDPQGGEDA</sequence>
<proteinExistence type="predicted"/>
<accession>A0A5C8P8N2</accession>
<gene>
    <name evidence="2" type="ORF">FHP25_35895</name>
</gene>